<dbReference type="CTD" id="20249597"/>
<organism evidence="6 7">
    <name type="scientific">Lottia gigantea</name>
    <name type="common">Giant owl limpet</name>
    <dbReference type="NCBI Taxonomy" id="225164"/>
    <lineage>
        <taxon>Eukaryota</taxon>
        <taxon>Metazoa</taxon>
        <taxon>Spiralia</taxon>
        <taxon>Lophotrochozoa</taxon>
        <taxon>Mollusca</taxon>
        <taxon>Gastropoda</taxon>
        <taxon>Patellogastropoda</taxon>
        <taxon>Lottioidea</taxon>
        <taxon>Lottiidae</taxon>
        <taxon>Lottia</taxon>
    </lineage>
</organism>
<dbReference type="InterPro" id="IPR020845">
    <property type="entry name" value="AMP-binding_CS"/>
</dbReference>
<reference evidence="6 7" key="1">
    <citation type="journal article" date="2013" name="Nature">
        <title>Insights into bilaterian evolution from three spiralian genomes.</title>
        <authorList>
            <person name="Simakov O."/>
            <person name="Marletaz F."/>
            <person name="Cho S.J."/>
            <person name="Edsinger-Gonzales E."/>
            <person name="Havlak P."/>
            <person name="Hellsten U."/>
            <person name="Kuo D.H."/>
            <person name="Larsson T."/>
            <person name="Lv J."/>
            <person name="Arendt D."/>
            <person name="Savage R."/>
            <person name="Osoegawa K."/>
            <person name="de Jong P."/>
            <person name="Grimwood J."/>
            <person name="Chapman J.A."/>
            <person name="Shapiro H."/>
            <person name="Aerts A."/>
            <person name="Otillar R.P."/>
            <person name="Terry A.Y."/>
            <person name="Boore J.L."/>
            <person name="Grigoriev I.V."/>
            <person name="Lindberg D.R."/>
            <person name="Seaver E.C."/>
            <person name="Weisblat D.A."/>
            <person name="Putnam N.H."/>
            <person name="Rokhsar D.S."/>
        </authorList>
    </citation>
    <scope>NUCLEOTIDE SEQUENCE [LARGE SCALE GENOMIC DNA]</scope>
</reference>
<dbReference type="GO" id="GO:0005783">
    <property type="term" value="C:endoplasmic reticulum"/>
    <property type="evidence" value="ECO:0007669"/>
    <property type="project" value="TreeGrafter"/>
</dbReference>
<dbReference type="EC" id="6.2.1.3" evidence="4"/>
<accession>V4BHM6</accession>
<dbReference type="Pfam" id="PF00501">
    <property type="entry name" value="AMP-binding"/>
    <property type="match status" value="1"/>
</dbReference>
<dbReference type="Proteomes" id="UP000030746">
    <property type="component" value="Unassembled WGS sequence"/>
</dbReference>
<keyword evidence="1" id="KW-0436">Ligase</keyword>
<dbReference type="STRING" id="225164.V4BHM6"/>
<dbReference type="EMBL" id="KB202719">
    <property type="protein sequence ID" value="ESO88299.1"/>
    <property type="molecule type" value="Genomic_DNA"/>
</dbReference>
<keyword evidence="7" id="KW-1185">Reference proteome</keyword>
<sequence length="651" mass="72093">MENNNVLPEKTFSTVERDGAVQIRVGEGIGAIETQTIPDFFKNTVDKIPNNTALCVKINNAWIKWTYQQYYDSCKTTAKSFIKLGLQPHYSVCIMGFNSPEWFFADLGAIFAGGIGVGIYTTNNAEACQFIAADSKAQVIVVENTAYLKKILQVKDQLPDLKAIVQYSGEIETPQDNVYTWEDFMKLGEDLPESELEERMNNLAANKCCSLVYTSGTTGVPKGVMLSHDNLVWTAISASKVEEKRLIFGKNRAVSFLPLSHIAAQALDIYLSINNGGTIYFAQPDALKGTLVATLKEAKPTTFFGVPRVWEKMMEKMKEIGQNTTGLKLKIARWAKGVGYRGNQNRFQGGSVPYGWTIANFLVFSKVKQALGLDQCTNFISGAAPIAKDTIEYFMGLDIVIHEVYGLSECTGPHTVNYEEKRKIGSVGSCLPGLQMKIDNPDEDGNGEILIYGRNICMGYLEQTEKTQETFTKDGYLRTGDIGQIDDNGFLSITGRSKEIIITAGGENIAPVPVEDNVKECLPCISNCMLLGDKRKFLSILLTVKTEVDPDTTVPLEKLSNPTLQWCKSIGSNATTVQEFSDDETVQNSIQEGINAANKKAVSRAANIQKWKMLPTDFSIPGEELGPTLKLKRQVVTKKYQSIIEEFYKEH</sequence>
<proteinExistence type="predicted"/>
<evidence type="ECO:0000256" key="2">
    <source>
        <dbReference type="ARBA" id="ARBA00022832"/>
    </source>
</evidence>
<dbReference type="InterPro" id="IPR042099">
    <property type="entry name" value="ANL_N_sf"/>
</dbReference>
<evidence type="ECO:0000313" key="7">
    <source>
        <dbReference type="Proteomes" id="UP000030746"/>
    </source>
</evidence>
<protein>
    <recommendedName>
        <fullName evidence="4">long-chain-fatty-acid--CoA ligase</fullName>
        <ecNumber evidence="4">6.2.1.3</ecNumber>
    </recommendedName>
</protein>
<evidence type="ECO:0000256" key="4">
    <source>
        <dbReference type="ARBA" id="ARBA00026121"/>
    </source>
</evidence>
<evidence type="ECO:0000256" key="1">
    <source>
        <dbReference type="ARBA" id="ARBA00022598"/>
    </source>
</evidence>
<dbReference type="InterPro" id="IPR000873">
    <property type="entry name" value="AMP-dep_synth/lig_dom"/>
</dbReference>
<dbReference type="Gene3D" id="3.40.50.12780">
    <property type="entry name" value="N-terminal domain of ligase-like"/>
    <property type="match status" value="2"/>
</dbReference>
<dbReference type="Pfam" id="PF23562">
    <property type="entry name" value="AMP-binding_C_3"/>
    <property type="match status" value="1"/>
</dbReference>
<evidence type="ECO:0000256" key="3">
    <source>
        <dbReference type="ARBA" id="ARBA00023098"/>
    </source>
</evidence>
<evidence type="ECO:0000259" key="5">
    <source>
        <dbReference type="Pfam" id="PF00501"/>
    </source>
</evidence>
<dbReference type="PANTHER" id="PTHR43272">
    <property type="entry name" value="LONG-CHAIN-FATTY-ACID--COA LIGASE"/>
    <property type="match status" value="1"/>
</dbReference>
<dbReference type="GO" id="GO:0016020">
    <property type="term" value="C:membrane"/>
    <property type="evidence" value="ECO:0007669"/>
    <property type="project" value="TreeGrafter"/>
</dbReference>
<dbReference type="RefSeq" id="XP_009061014.1">
    <property type="nucleotide sequence ID" value="XM_009062766.1"/>
</dbReference>
<evidence type="ECO:0000313" key="6">
    <source>
        <dbReference type="EMBL" id="ESO88299.1"/>
    </source>
</evidence>
<keyword evidence="3" id="KW-0443">Lipid metabolism</keyword>
<name>V4BHM6_LOTGI</name>
<dbReference type="OrthoDB" id="3633556at2759"/>
<feature type="domain" description="AMP-dependent synthetase/ligase" evidence="5">
    <location>
        <begin position="42"/>
        <end position="461"/>
    </location>
</feature>
<dbReference type="KEGG" id="lgi:LOTGIDRAFT_234625"/>
<dbReference type="AlphaFoldDB" id="V4BHM6"/>
<dbReference type="HOGENOM" id="CLU_000022_45_5_1"/>
<gene>
    <name evidence="6" type="ORF">LOTGIDRAFT_234625</name>
</gene>
<dbReference type="OMA" id="ANIACIM"/>
<dbReference type="PANTHER" id="PTHR43272:SF32">
    <property type="entry name" value="AMP-DEPENDENT SYNTHETASE_LIGASE DOMAIN-CONTAINING PROTEIN"/>
    <property type="match status" value="1"/>
</dbReference>
<dbReference type="PROSITE" id="PS00455">
    <property type="entry name" value="AMP_BINDING"/>
    <property type="match status" value="1"/>
</dbReference>
<keyword evidence="2" id="KW-0276">Fatty acid metabolism</keyword>
<dbReference type="GO" id="GO:0004467">
    <property type="term" value="F:long-chain fatty acid-CoA ligase activity"/>
    <property type="evidence" value="ECO:0007669"/>
    <property type="project" value="UniProtKB-EC"/>
</dbReference>
<dbReference type="SUPFAM" id="SSF56801">
    <property type="entry name" value="Acetyl-CoA synthetase-like"/>
    <property type="match status" value="1"/>
</dbReference>
<dbReference type="GeneID" id="20249597"/>